<comment type="caution">
    <text evidence="1">The sequence shown here is derived from an EMBL/GenBank/DDBJ whole genome shotgun (WGS) entry which is preliminary data.</text>
</comment>
<dbReference type="AlphaFoldDB" id="W1WZD8"/>
<reference evidence="1" key="1">
    <citation type="submission" date="2013-12" db="EMBL/GenBank/DDBJ databases">
        <title>A Varibaculum cambriense genome reconstructed from a premature infant gut community with otherwise low bacterial novelty that shifts toward anaerobic metabolism during the third week of life.</title>
        <authorList>
            <person name="Brown C.T."/>
            <person name="Sharon I."/>
            <person name="Thomas B.C."/>
            <person name="Castelle C.J."/>
            <person name="Morowitz M.J."/>
            <person name="Banfield J.F."/>
        </authorList>
    </citation>
    <scope>NUCLEOTIDE SEQUENCE</scope>
</reference>
<organism evidence="1">
    <name type="scientific">human gut metagenome</name>
    <dbReference type="NCBI Taxonomy" id="408170"/>
    <lineage>
        <taxon>unclassified sequences</taxon>
        <taxon>metagenomes</taxon>
        <taxon>organismal metagenomes</taxon>
    </lineage>
</organism>
<feature type="non-terminal residue" evidence="1">
    <location>
        <position position="1"/>
    </location>
</feature>
<gene>
    <name evidence="1" type="ORF">Q604_UNBC18149G0002</name>
</gene>
<evidence type="ECO:0000313" key="1">
    <source>
        <dbReference type="EMBL" id="ETJ23276.1"/>
    </source>
</evidence>
<name>W1WZD8_9ZZZZ</name>
<accession>W1WZD8</accession>
<sequence>DKVDSAVNYYLQSDNFEQTMQQYNG</sequence>
<dbReference type="EMBL" id="AZMM01018149">
    <property type="protein sequence ID" value="ETJ23276.1"/>
    <property type="molecule type" value="Genomic_DNA"/>
</dbReference>
<proteinExistence type="predicted"/>
<protein>
    <submittedName>
        <fullName evidence="1">Uncharacterized protein</fullName>
    </submittedName>
</protein>